<proteinExistence type="predicted"/>
<keyword evidence="2" id="KW-1185">Reference proteome</keyword>
<evidence type="ECO:0000313" key="1">
    <source>
        <dbReference type="EMBL" id="PWA58383.1"/>
    </source>
</evidence>
<reference evidence="1 2" key="1">
    <citation type="journal article" date="2018" name="Mol. Plant">
        <title>The genome of Artemisia annua provides insight into the evolution of Asteraceae family and artemisinin biosynthesis.</title>
        <authorList>
            <person name="Shen Q."/>
            <person name="Zhang L."/>
            <person name="Liao Z."/>
            <person name="Wang S."/>
            <person name="Yan T."/>
            <person name="Shi P."/>
            <person name="Liu M."/>
            <person name="Fu X."/>
            <person name="Pan Q."/>
            <person name="Wang Y."/>
            <person name="Lv Z."/>
            <person name="Lu X."/>
            <person name="Zhang F."/>
            <person name="Jiang W."/>
            <person name="Ma Y."/>
            <person name="Chen M."/>
            <person name="Hao X."/>
            <person name="Li L."/>
            <person name="Tang Y."/>
            <person name="Lv G."/>
            <person name="Zhou Y."/>
            <person name="Sun X."/>
            <person name="Brodelius P.E."/>
            <person name="Rose J.K.C."/>
            <person name="Tang K."/>
        </authorList>
    </citation>
    <scope>NUCLEOTIDE SEQUENCE [LARGE SCALE GENOMIC DNA]</scope>
    <source>
        <strain evidence="2">cv. Huhao1</strain>
        <tissue evidence="1">Leaf</tissue>
    </source>
</reference>
<dbReference type="STRING" id="35608.A0A2U1MAW6"/>
<comment type="caution">
    <text evidence="1">The sequence shown here is derived from an EMBL/GenBank/DDBJ whole genome shotgun (WGS) entry which is preliminary data.</text>
</comment>
<gene>
    <name evidence="1" type="ORF">CTI12_AA399060</name>
</gene>
<dbReference type="Proteomes" id="UP000245207">
    <property type="component" value="Unassembled WGS sequence"/>
</dbReference>
<name>A0A2U1MAW6_ARTAN</name>
<dbReference type="GO" id="GO:0016853">
    <property type="term" value="F:isomerase activity"/>
    <property type="evidence" value="ECO:0007669"/>
    <property type="project" value="UniProtKB-KW"/>
</dbReference>
<sequence length="89" mass="10098">MDAAQAIQKVKTDKGDKPYQNVKILNVTVPKRAGVFEKLQILNEKTSARIAIERLMVRRETSLGWFRGCCDNDIKTMNEDDPSKGFIGR</sequence>
<keyword evidence="1" id="KW-0413">Isomerase</keyword>
<protein>
    <submittedName>
        <fullName evidence="1">Peptidyl-prolyl cis-trans isomerase CYP71</fullName>
    </submittedName>
</protein>
<organism evidence="1 2">
    <name type="scientific">Artemisia annua</name>
    <name type="common">Sweet wormwood</name>
    <dbReference type="NCBI Taxonomy" id="35608"/>
    <lineage>
        <taxon>Eukaryota</taxon>
        <taxon>Viridiplantae</taxon>
        <taxon>Streptophyta</taxon>
        <taxon>Embryophyta</taxon>
        <taxon>Tracheophyta</taxon>
        <taxon>Spermatophyta</taxon>
        <taxon>Magnoliopsida</taxon>
        <taxon>eudicotyledons</taxon>
        <taxon>Gunneridae</taxon>
        <taxon>Pentapetalae</taxon>
        <taxon>asterids</taxon>
        <taxon>campanulids</taxon>
        <taxon>Asterales</taxon>
        <taxon>Asteraceae</taxon>
        <taxon>Asteroideae</taxon>
        <taxon>Anthemideae</taxon>
        <taxon>Artemisiinae</taxon>
        <taxon>Artemisia</taxon>
    </lineage>
</organism>
<evidence type="ECO:0000313" key="2">
    <source>
        <dbReference type="Proteomes" id="UP000245207"/>
    </source>
</evidence>
<dbReference type="AlphaFoldDB" id="A0A2U1MAW6"/>
<dbReference type="EMBL" id="PKPP01005907">
    <property type="protein sequence ID" value="PWA58383.1"/>
    <property type="molecule type" value="Genomic_DNA"/>
</dbReference>
<accession>A0A2U1MAW6</accession>